<sequence>MARVWNIISVSATITLTQPPEALALPGRSITLTCTVSGYDINNHHLSWIRQSKGKKLVFITSFRTGYTTYTADEFKGRVTPSTHGSTAQLRIDALKVEDTATYYCARYTMTEFGSVPAQYLVGGPAYIFDGFSSPLSMVTFSSSFEESWSQPNAL</sequence>
<dbReference type="GO" id="GO:0005576">
    <property type="term" value="C:extracellular region"/>
    <property type="evidence" value="ECO:0007669"/>
    <property type="project" value="UniProtKB-ARBA"/>
</dbReference>
<dbReference type="GO" id="GO:0019814">
    <property type="term" value="C:immunoglobulin complex"/>
    <property type="evidence" value="ECO:0007669"/>
    <property type="project" value="UniProtKB-KW"/>
</dbReference>
<dbReference type="InterPro" id="IPR036179">
    <property type="entry name" value="Ig-like_dom_sf"/>
</dbReference>
<proteinExistence type="predicted"/>
<dbReference type="SMART" id="SM00406">
    <property type="entry name" value="IGv"/>
    <property type="match status" value="1"/>
</dbReference>
<keyword evidence="2" id="KW-1064">Adaptive immunity</keyword>
<reference evidence="5" key="1">
    <citation type="submission" date="2025-08" db="UniProtKB">
        <authorList>
            <consortium name="Ensembl"/>
        </authorList>
    </citation>
    <scope>IDENTIFICATION</scope>
</reference>
<evidence type="ECO:0000313" key="6">
    <source>
        <dbReference type="Proteomes" id="UP000472273"/>
    </source>
</evidence>
<protein>
    <recommendedName>
        <fullName evidence="4">Ig-like domain-containing protein</fullName>
    </recommendedName>
</protein>
<dbReference type="PROSITE" id="PS50835">
    <property type="entry name" value="IG_LIKE"/>
    <property type="match status" value="1"/>
</dbReference>
<name>A0A670ZGM6_PSETE</name>
<dbReference type="Proteomes" id="UP000472273">
    <property type="component" value="Unplaced"/>
</dbReference>
<dbReference type="PANTHER" id="PTHR23266">
    <property type="entry name" value="IMMUNOGLOBULIN HEAVY CHAIN"/>
    <property type="match status" value="1"/>
</dbReference>
<dbReference type="InterPro" id="IPR007110">
    <property type="entry name" value="Ig-like_dom"/>
</dbReference>
<evidence type="ECO:0000259" key="4">
    <source>
        <dbReference type="PROSITE" id="PS50835"/>
    </source>
</evidence>
<keyword evidence="6" id="KW-1185">Reference proteome</keyword>
<dbReference type="InterPro" id="IPR050199">
    <property type="entry name" value="IgHV"/>
</dbReference>
<dbReference type="SMART" id="SM00409">
    <property type="entry name" value="IG"/>
    <property type="match status" value="1"/>
</dbReference>
<accession>A0A670ZGM6</accession>
<dbReference type="Pfam" id="PF07686">
    <property type="entry name" value="V-set"/>
    <property type="match status" value="1"/>
</dbReference>
<keyword evidence="3" id="KW-1280">Immunoglobulin</keyword>
<dbReference type="Ensembl" id="ENSPTXT00000022626.1">
    <property type="protein sequence ID" value="ENSPTXP00000021953.1"/>
    <property type="gene ID" value="ENSPTXG00000015183.1"/>
</dbReference>
<dbReference type="AlphaFoldDB" id="A0A670ZGM6"/>
<dbReference type="Gene3D" id="2.60.40.10">
    <property type="entry name" value="Immunoglobulins"/>
    <property type="match status" value="1"/>
</dbReference>
<dbReference type="GO" id="GO:0002250">
    <property type="term" value="P:adaptive immune response"/>
    <property type="evidence" value="ECO:0007669"/>
    <property type="project" value="UniProtKB-KW"/>
</dbReference>
<dbReference type="SUPFAM" id="SSF48726">
    <property type="entry name" value="Immunoglobulin"/>
    <property type="match status" value="1"/>
</dbReference>
<reference evidence="5" key="2">
    <citation type="submission" date="2025-09" db="UniProtKB">
        <authorList>
            <consortium name="Ensembl"/>
        </authorList>
    </citation>
    <scope>IDENTIFICATION</scope>
</reference>
<dbReference type="InterPro" id="IPR013106">
    <property type="entry name" value="Ig_V-set"/>
</dbReference>
<evidence type="ECO:0000256" key="2">
    <source>
        <dbReference type="ARBA" id="ARBA00023130"/>
    </source>
</evidence>
<dbReference type="OMA" id="YDINNHH"/>
<organism evidence="5 6">
    <name type="scientific">Pseudonaja textilis</name>
    <name type="common">Eastern brown snake</name>
    <dbReference type="NCBI Taxonomy" id="8673"/>
    <lineage>
        <taxon>Eukaryota</taxon>
        <taxon>Metazoa</taxon>
        <taxon>Chordata</taxon>
        <taxon>Craniata</taxon>
        <taxon>Vertebrata</taxon>
        <taxon>Euteleostomi</taxon>
        <taxon>Lepidosauria</taxon>
        <taxon>Squamata</taxon>
        <taxon>Bifurcata</taxon>
        <taxon>Unidentata</taxon>
        <taxon>Episquamata</taxon>
        <taxon>Toxicofera</taxon>
        <taxon>Serpentes</taxon>
        <taxon>Colubroidea</taxon>
        <taxon>Elapidae</taxon>
        <taxon>Hydrophiinae</taxon>
        <taxon>Pseudonaja</taxon>
    </lineage>
</organism>
<dbReference type="GeneTree" id="ENSGT00960000190006"/>
<dbReference type="InterPro" id="IPR003599">
    <property type="entry name" value="Ig_sub"/>
</dbReference>
<evidence type="ECO:0000256" key="1">
    <source>
        <dbReference type="ARBA" id="ARBA00022859"/>
    </source>
</evidence>
<evidence type="ECO:0000313" key="5">
    <source>
        <dbReference type="Ensembl" id="ENSPTXP00000021953.1"/>
    </source>
</evidence>
<evidence type="ECO:0000256" key="3">
    <source>
        <dbReference type="ARBA" id="ARBA00043265"/>
    </source>
</evidence>
<keyword evidence="1" id="KW-0391">Immunity</keyword>
<dbReference type="InterPro" id="IPR013783">
    <property type="entry name" value="Ig-like_fold"/>
</dbReference>
<feature type="domain" description="Ig-like" evidence="4">
    <location>
        <begin position="12"/>
        <end position="105"/>
    </location>
</feature>